<organism evidence="1">
    <name type="scientific">uncultured Aureispira sp</name>
    <dbReference type="NCBI Taxonomy" id="1331704"/>
    <lineage>
        <taxon>Bacteria</taxon>
        <taxon>Pseudomonadati</taxon>
        <taxon>Bacteroidota</taxon>
        <taxon>Saprospiria</taxon>
        <taxon>Saprospirales</taxon>
        <taxon>Saprospiraceae</taxon>
        <taxon>Aureispira</taxon>
        <taxon>environmental samples</taxon>
    </lineage>
</organism>
<dbReference type="EMBL" id="CACVAQ010000505">
    <property type="protein sequence ID" value="CAA6829620.1"/>
    <property type="molecule type" value="Genomic_DNA"/>
</dbReference>
<reference evidence="1" key="1">
    <citation type="submission" date="2020-01" db="EMBL/GenBank/DDBJ databases">
        <authorList>
            <person name="Meier V. D."/>
            <person name="Meier V D."/>
        </authorList>
    </citation>
    <scope>NUCLEOTIDE SEQUENCE</scope>
    <source>
        <strain evidence="1">HLG_WM_MAG_10</strain>
    </source>
</reference>
<accession>A0A6S6UL10</accession>
<proteinExistence type="predicted"/>
<protein>
    <submittedName>
        <fullName evidence="1">Uncharacterized protein</fullName>
    </submittedName>
</protein>
<gene>
    <name evidence="1" type="ORF">HELGO_WM25152</name>
</gene>
<name>A0A6S6UL10_9BACT</name>
<sequence>MFFIEPELSVATFRINKGARPRSSSAANNKRSAHERSELINGVLNNTTLILKLLQKP</sequence>
<evidence type="ECO:0000313" key="1">
    <source>
        <dbReference type="EMBL" id="CAA6829620.1"/>
    </source>
</evidence>
<dbReference type="AlphaFoldDB" id="A0A6S6UL10"/>